<dbReference type="SUPFAM" id="SSF81321">
    <property type="entry name" value="Family A G protein-coupled receptor-like"/>
    <property type="match status" value="1"/>
</dbReference>
<dbReference type="GeneID" id="6756467"/>
<dbReference type="eggNOG" id="KOG3656">
    <property type="taxonomic scope" value="Eukaryota"/>
</dbReference>
<dbReference type="PRINTS" id="PR00237">
    <property type="entry name" value="GPCRRHODOPSN"/>
</dbReference>
<dbReference type="InterPro" id="IPR050569">
    <property type="entry name" value="TAAR"/>
</dbReference>
<evidence type="ECO:0000256" key="10">
    <source>
        <dbReference type="SAM" id="Phobius"/>
    </source>
</evidence>
<sequence length="411" mass="46287">MEDNFSLVYNYGNLTDDPLSNTQIIICSIILTLATLLSLIGNSLVITVIIRNRPLHTNAGMLMANLAVADFLVGLVIMFPTLIAFICQKDIYPRIACVAQGSAITVLVGASTVTILAITADRFISIFLSLRYNSIVTTAVIIGTIAFSWLFATVASTIPLLGLQKYGLGRYEFLHGMSYCWLDPLQVQQNNVIISIIGFYVVLEIFIITTCYLVIFIYARQSVRKVIHLSVGDLPKGRPKITKTTKTVMIVVGVFMFCWMPSLVNKFLIIFKVKTLSLSVRLIFTWLTFFNSAANPIIYSIFNRNFITGVRNLFKKSMSERSIIVSMSERRSRSFRRRSLSITKFRNSLLPMHRSNTVQDVRFPSCNQSLQVPKIVIAKSKSTEALFKRRRDKIVIHATLNEVPIEIEDVA</sequence>
<dbReference type="PROSITE" id="PS50262">
    <property type="entry name" value="G_PROTEIN_RECEP_F1_2"/>
    <property type="match status" value="1"/>
</dbReference>
<dbReference type="RefSeq" id="XP_002115254.1">
    <property type="nucleotide sequence ID" value="XM_002115218.1"/>
</dbReference>
<protein>
    <recommendedName>
        <fullName evidence="11">G-protein coupled receptors family 1 profile domain-containing protein</fullName>
    </recommendedName>
</protein>
<dbReference type="GO" id="GO:0004930">
    <property type="term" value="F:G protein-coupled receptor activity"/>
    <property type="evidence" value="ECO:0000318"/>
    <property type="project" value="GO_Central"/>
</dbReference>
<proteinExistence type="inferred from homology"/>
<feature type="transmembrane region" description="Helical" evidence="10">
    <location>
        <begin position="98"/>
        <end position="120"/>
    </location>
</feature>
<dbReference type="PANTHER" id="PTHR24249">
    <property type="entry name" value="HISTAMINE RECEPTOR-RELATED G-PROTEIN COUPLED RECEPTOR"/>
    <property type="match status" value="1"/>
</dbReference>
<dbReference type="InterPro" id="IPR000276">
    <property type="entry name" value="GPCR_Rhodpsn"/>
</dbReference>
<evidence type="ECO:0000313" key="12">
    <source>
        <dbReference type="EMBL" id="EDV22099.1"/>
    </source>
</evidence>
<evidence type="ECO:0000313" key="13">
    <source>
        <dbReference type="Proteomes" id="UP000009022"/>
    </source>
</evidence>
<dbReference type="OrthoDB" id="5957871at2759"/>
<evidence type="ECO:0000259" key="11">
    <source>
        <dbReference type="PROSITE" id="PS50262"/>
    </source>
</evidence>
<feature type="transmembrane region" description="Helical" evidence="10">
    <location>
        <begin position="248"/>
        <end position="271"/>
    </location>
</feature>
<dbReference type="InterPro" id="IPR017452">
    <property type="entry name" value="GPCR_Rhodpsn_7TM"/>
</dbReference>
<dbReference type="FunCoup" id="B3S598">
    <property type="interactions" value="1288"/>
</dbReference>
<dbReference type="GO" id="GO:0007186">
    <property type="term" value="P:G protein-coupled receptor signaling pathway"/>
    <property type="evidence" value="ECO:0000318"/>
    <property type="project" value="GO_Central"/>
</dbReference>
<dbReference type="GO" id="GO:0005886">
    <property type="term" value="C:plasma membrane"/>
    <property type="evidence" value="ECO:0000318"/>
    <property type="project" value="GO_Central"/>
</dbReference>
<evidence type="ECO:0000256" key="3">
    <source>
        <dbReference type="ARBA" id="ARBA00022692"/>
    </source>
</evidence>
<dbReference type="Gene3D" id="1.20.1070.10">
    <property type="entry name" value="Rhodopsin 7-helix transmembrane proteins"/>
    <property type="match status" value="1"/>
</dbReference>
<dbReference type="CDD" id="cd00637">
    <property type="entry name" value="7tm_classA_rhodopsin-like"/>
    <property type="match status" value="1"/>
</dbReference>
<feature type="transmembrane region" description="Helical" evidence="10">
    <location>
        <begin position="283"/>
        <end position="302"/>
    </location>
</feature>
<keyword evidence="13" id="KW-1185">Reference proteome</keyword>
<dbReference type="InParanoid" id="B3S598"/>
<evidence type="ECO:0000256" key="1">
    <source>
        <dbReference type="ARBA" id="ARBA00004651"/>
    </source>
</evidence>
<feature type="transmembrane region" description="Helical" evidence="10">
    <location>
        <begin position="192"/>
        <end position="219"/>
    </location>
</feature>
<keyword evidence="3 9" id="KW-0812">Transmembrane</keyword>
<dbReference type="HOGENOM" id="CLU_009579_3_3_1"/>
<evidence type="ECO:0000256" key="9">
    <source>
        <dbReference type="RuleBase" id="RU000688"/>
    </source>
</evidence>
<dbReference type="Pfam" id="PF00001">
    <property type="entry name" value="7tm_1"/>
    <property type="match status" value="1"/>
</dbReference>
<comment type="similarity">
    <text evidence="9">Belongs to the G-protein coupled receptor 1 family.</text>
</comment>
<dbReference type="KEGG" id="tad:TRIADDRAFT_59248"/>
<dbReference type="EMBL" id="DS985250">
    <property type="protein sequence ID" value="EDV22099.1"/>
    <property type="molecule type" value="Genomic_DNA"/>
</dbReference>
<dbReference type="STRING" id="10228.B3S598"/>
<dbReference type="Proteomes" id="UP000009022">
    <property type="component" value="Unassembled WGS sequence"/>
</dbReference>
<feature type="transmembrane region" description="Helical" evidence="10">
    <location>
        <begin position="23"/>
        <end position="50"/>
    </location>
</feature>
<gene>
    <name evidence="12" type="ORF">TRIADDRAFT_59248</name>
</gene>
<organism evidence="12 13">
    <name type="scientific">Trichoplax adhaerens</name>
    <name type="common">Trichoplax reptans</name>
    <dbReference type="NCBI Taxonomy" id="10228"/>
    <lineage>
        <taxon>Eukaryota</taxon>
        <taxon>Metazoa</taxon>
        <taxon>Placozoa</taxon>
        <taxon>Uniplacotomia</taxon>
        <taxon>Trichoplacea</taxon>
        <taxon>Trichoplacidae</taxon>
        <taxon>Trichoplax</taxon>
    </lineage>
</organism>
<keyword evidence="5 9" id="KW-0297">G-protein coupled receptor</keyword>
<name>B3S598_TRIAD</name>
<evidence type="ECO:0000256" key="4">
    <source>
        <dbReference type="ARBA" id="ARBA00022989"/>
    </source>
</evidence>
<keyword evidence="7 9" id="KW-0675">Receptor</keyword>
<dbReference type="PROSITE" id="PS00237">
    <property type="entry name" value="G_PROTEIN_RECEP_F1_1"/>
    <property type="match status" value="1"/>
</dbReference>
<dbReference type="PANTHER" id="PTHR24249:SF411">
    <property type="entry name" value="G-PROTEIN COUPLED RECEPTORS FAMILY 1 PROFILE DOMAIN-CONTAINING PROTEIN"/>
    <property type="match status" value="1"/>
</dbReference>
<evidence type="ECO:0000256" key="6">
    <source>
        <dbReference type="ARBA" id="ARBA00023136"/>
    </source>
</evidence>
<evidence type="ECO:0000256" key="7">
    <source>
        <dbReference type="ARBA" id="ARBA00023170"/>
    </source>
</evidence>
<dbReference type="AlphaFoldDB" id="B3S598"/>
<feature type="domain" description="G-protein coupled receptors family 1 profile" evidence="11">
    <location>
        <begin position="41"/>
        <end position="299"/>
    </location>
</feature>
<comment type="subcellular location">
    <subcellularLocation>
        <location evidence="1">Cell membrane</location>
        <topology evidence="1">Multi-pass membrane protein</topology>
    </subcellularLocation>
</comment>
<dbReference type="CTD" id="6756467"/>
<dbReference type="SMART" id="SM01381">
    <property type="entry name" value="7TM_GPCR_Srsx"/>
    <property type="match status" value="1"/>
</dbReference>
<keyword evidence="2" id="KW-1003">Cell membrane</keyword>
<keyword evidence="6 10" id="KW-0472">Membrane</keyword>
<evidence type="ECO:0000256" key="8">
    <source>
        <dbReference type="ARBA" id="ARBA00023224"/>
    </source>
</evidence>
<evidence type="ECO:0000256" key="2">
    <source>
        <dbReference type="ARBA" id="ARBA00022475"/>
    </source>
</evidence>
<reference evidence="12 13" key="1">
    <citation type="journal article" date="2008" name="Nature">
        <title>The Trichoplax genome and the nature of placozoans.</title>
        <authorList>
            <person name="Srivastava M."/>
            <person name="Begovic E."/>
            <person name="Chapman J."/>
            <person name="Putnam N.H."/>
            <person name="Hellsten U."/>
            <person name="Kawashima T."/>
            <person name="Kuo A."/>
            <person name="Mitros T."/>
            <person name="Salamov A."/>
            <person name="Carpenter M.L."/>
            <person name="Signorovitch A.Y."/>
            <person name="Moreno M.A."/>
            <person name="Kamm K."/>
            <person name="Grimwood J."/>
            <person name="Schmutz J."/>
            <person name="Shapiro H."/>
            <person name="Grigoriev I.V."/>
            <person name="Buss L.W."/>
            <person name="Schierwater B."/>
            <person name="Dellaporta S.L."/>
            <person name="Rokhsar D.S."/>
        </authorList>
    </citation>
    <scope>NUCLEOTIDE SEQUENCE [LARGE SCALE GENOMIC DNA]</scope>
    <source>
        <strain evidence="12 13">Grell-BS-1999</strain>
    </source>
</reference>
<feature type="transmembrane region" description="Helical" evidence="10">
    <location>
        <begin position="132"/>
        <end position="152"/>
    </location>
</feature>
<accession>B3S598</accession>
<feature type="transmembrane region" description="Helical" evidence="10">
    <location>
        <begin position="62"/>
        <end position="86"/>
    </location>
</feature>
<keyword evidence="4 10" id="KW-1133">Transmembrane helix</keyword>
<keyword evidence="8 9" id="KW-0807">Transducer</keyword>
<dbReference type="PhylomeDB" id="B3S598"/>
<evidence type="ECO:0000256" key="5">
    <source>
        <dbReference type="ARBA" id="ARBA00023040"/>
    </source>
</evidence>